<feature type="transmembrane region" description="Helical" evidence="1">
    <location>
        <begin position="7"/>
        <end position="26"/>
    </location>
</feature>
<reference evidence="3 4" key="1">
    <citation type="submission" date="2013-12" db="EMBL/GenBank/DDBJ databases">
        <authorList>
            <consortium name="DOE Joint Genome Institute"/>
            <person name="Smidt H."/>
            <person name="Huntemann M."/>
            <person name="Han J."/>
            <person name="Chen A."/>
            <person name="Kyrpides N."/>
            <person name="Mavromatis K."/>
            <person name="Markowitz V."/>
            <person name="Palaniappan K."/>
            <person name="Ivanova N."/>
            <person name="Schaumberg A."/>
            <person name="Pati A."/>
            <person name="Liolios K."/>
            <person name="Nordberg H.P."/>
            <person name="Cantor M.N."/>
            <person name="Hua S.X."/>
            <person name="Woyke T."/>
        </authorList>
    </citation>
    <scope>NUCLEOTIDE SEQUENCE [LARGE SCALE GENOMIC DNA]</scope>
    <source>
        <strain evidence="4">DSM 15288</strain>
    </source>
</reference>
<sequence>MLKNKNIVKLILDGVIAVAFALLFNAKVMGGLFFHESVGLGIGVGFLVHILLNAQWIKTVTLRLFDRKLPGKARLGYFLNILLFIAMIAVIVSGFMISKIIFPGFRAVDQHGFKALHLGVSYLTLIIVGVHVGLHWQWIAVMMKKVFKVQSTSLMRVLARVALALVIFFGGFQILDTQVAPQISQSGTTMTSNSRQIPPEGIEGKFKGELEGKELGRGKLEAVPGGEFEERDDKLSTSSSAGTILRFSGIIGFFALITYFVEKLQTRKMVRI</sequence>
<feature type="transmembrane region" description="Helical" evidence="1">
    <location>
        <begin position="75"/>
        <end position="96"/>
    </location>
</feature>
<keyword evidence="4" id="KW-1185">Reference proteome</keyword>
<feature type="transmembrane region" description="Helical" evidence="1">
    <location>
        <begin position="243"/>
        <end position="261"/>
    </location>
</feature>
<dbReference type="EMBL" id="CP007032">
    <property type="protein sequence ID" value="AHF06510.1"/>
    <property type="molecule type" value="Genomic_DNA"/>
</dbReference>
<dbReference type="eggNOG" id="ENOG503294J">
    <property type="taxonomic scope" value="Bacteria"/>
</dbReference>
<keyword evidence="1" id="KW-0812">Transmembrane</keyword>
<dbReference type="AlphaFoldDB" id="W0E6J3"/>
<gene>
    <name evidence="3" type="ORF">DESME_05110</name>
</gene>
<dbReference type="KEGG" id="dmt:DESME_05110"/>
<dbReference type="RefSeq" id="WP_006714967.1">
    <property type="nucleotide sequence ID" value="NZ_CP007032.1"/>
</dbReference>
<dbReference type="InterPro" id="IPR025517">
    <property type="entry name" value="DUF4405"/>
</dbReference>
<dbReference type="Pfam" id="PF14358">
    <property type="entry name" value="DUF4405"/>
    <property type="match status" value="1"/>
</dbReference>
<feature type="domain" description="Flavinylation-associated cytochrome" evidence="2">
    <location>
        <begin position="78"/>
        <end position="136"/>
    </location>
</feature>
<feature type="transmembrane region" description="Helical" evidence="1">
    <location>
        <begin position="157"/>
        <end position="175"/>
    </location>
</feature>
<keyword evidence="1" id="KW-0472">Membrane</keyword>
<accession>W0E6J3</accession>
<evidence type="ECO:0000313" key="4">
    <source>
        <dbReference type="Proteomes" id="UP000010847"/>
    </source>
</evidence>
<name>W0E6J3_9FIRM</name>
<feature type="transmembrane region" description="Helical" evidence="1">
    <location>
        <begin position="116"/>
        <end position="136"/>
    </location>
</feature>
<dbReference type="Proteomes" id="UP000010847">
    <property type="component" value="Chromosome"/>
</dbReference>
<evidence type="ECO:0000259" key="2">
    <source>
        <dbReference type="Pfam" id="PF14358"/>
    </source>
</evidence>
<dbReference type="OrthoDB" id="9779183at2"/>
<evidence type="ECO:0000256" key="1">
    <source>
        <dbReference type="SAM" id="Phobius"/>
    </source>
</evidence>
<feature type="transmembrane region" description="Helical" evidence="1">
    <location>
        <begin position="32"/>
        <end position="54"/>
    </location>
</feature>
<organism evidence="3 4">
    <name type="scientific">Desulfitobacterium metallireducens DSM 15288</name>
    <dbReference type="NCBI Taxonomy" id="871968"/>
    <lineage>
        <taxon>Bacteria</taxon>
        <taxon>Bacillati</taxon>
        <taxon>Bacillota</taxon>
        <taxon>Clostridia</taxon>
        <taxon>Eubacteriales</taxon>
        <taxon>Desulfitobacteriaceae</taxon>
        <taxon>Desulfitobacterium</taxon>
    </lineage>
</organism>
<evidence type="ECO:0000313" key="3">
    <source>
        <dbReference type="EMBL" id="AHF06510.1"/>
    </source>
</evidence>
<dbReference type="STRING" id="871968.DESME_05110"/>
<dbReference type="HOGENOM" id="CLU_076881_0_0_9"/>
<proteinExistence type="predicted"/>
<keyword evidence="1" id="KW-1133">Transmembrane helix</keyword>
<protein>
    <recommendedName>
        <fullName evidence="2">Flavinylation-associated cytochrome domain-containing protein</fullName>
    </recommendedName>
</protein>